<comment type="caution">
    <text evidence="3">The sequence shown here is derived from an EMBL/GenBank/DDBJ whole genome shotgun (WGS) entry which is preliminary data.</text>
</comment>
<reference evidence="3" key="3">
    <citation type="submission" date="2018-04" db="EMBL/GenBank/DDBJ databases">
        <authorList>
            <person name="Sheh A."/>
            <person name="Shen Z."/>
            <person name="Mannion A.J."/>
            <person name="Fox J.G."/>
        </authorList>
    </citation>
    <scope>NUCLEOTIDE SEQUENCE</scope>
    <source>
        <strain evidence="3">MIT 97-6194</strain>
    </source>
</reference>
<dbReference type="InterPro" id="IPR025065">
    <property type="entry name" value="DUF4006"/>
</dbReference>
<sequence>MQTIVNILNSLVGYLLAVLLVVGAAAIVGYNAIRIQSDTATKYYTLDTQDLQKKNTANQNAFKPLEK</sequence>
<evidence type="ECO:0000313" key="4">
    <source>
        <dbReference type="Proteomes" id="UP000029714"/>
    </source>
</evidence>
<feature type="transmembrane region" description="Helical" evidence="1">
    <location>
        <begin position="12"/>
        <end position="33"/>
    </location>
</feature>
<reference evidence="3 4" key="1">
    <citation type="journal article" date="2014" name="Genome Announc.">
        <title>Draft genome sequences of eight enterohepatic helicobacter species isolated from both laboratory and wild rodents.</title>
        <authorList>
            <person name="Sheh A."/>
            <person name="Shen Z."/>
            <person name="Fox J.G."/>
        </authorList>
    </citation>
    <scope>NUCLEOTIDE SEQUENCE [LARGE SCALE GENOMIC DNA]</scope>
    <source>
        <strain evidence="3 4">MIT 97-6194</strain>
    </source>
</reference>
<keyword evidence="1" id="KW-1133">Transmembrane helix</keyword>
<dbReference type="EMBL" id="JRMP02000001">
    <property type="protein sequence ID" value="TLD95853.1"/>
    <property type="molecule type" value="Genomic_DNA"/>
</dbReference>
<dbReference type="EMBL" id="QBIU01000001">
    <property type="protein sequence ID" value="MWV68619.1"/>
    <property type="molecule type" value="Genomic_DNA"/>
</dbReference>
<gene>
    <name evidence="2" type="ORF">DCO61_00870</name>
    <name evidence="3" type="ORF">LS64_000330</name>
</gene>
<name>A0A347VR23_9HELI</name>
<protein>
    <submittedName>
        <fullName evidence="3">DUF4006 family protein</fullName>
    </submittedName>
</protein>
<accession>A0A347VR23</accession>
<dbReference type="AlphaFoldDB" id="A0A347VR23"/>
<evidence type="ECO:0000313" key="5">
    <source>
        <dbReference type="Proteomes" id="UP000477070"/>
    </source>
</evidence>
<organism evidence="3 4">
    <name type="scientific">Helicobacter saguini</name>
    <dbReference type="NCBI Taxonomy" id="1548018"/>
    <lineage>
        <taxon>Bacteria</taxon>
        <taxon>Pseudomonadati</taxon>
        <taxon>Campylobacterota</taxon>
        <taxon>Epsilonproteobacteria</taxon>
        <taxon>Campylobacterales</taxon>
        <taxon>Helicobacteraceae</taxon>
        <taxon>Helicobacter</taxon>
    </lineage>
</organism>
<dbReference type="Pfam" id="PF13179">
    <property type="entry name" value="DUF4006"/>
    <property type="match status" value="1"/>
</dbReference>
<keyword evidence="1" id="KW-0812">Transmembrane</keyword>
<keyword evidence="4" id="KW-1185">Reference proteome</keyword>
<dbReference type="Proteomes" id="UP000029714">
    <property type="component" value="Unassembled WGS sequence"/>
</dbReference>
<dbReference type="OrthoDB" id="5329449at2"/>
<evidence type="ECO:0000313" key="2">
    <source>
        <dbReference type="EMBL" id="MWV68619.1"/>
    </source>
</evidence>
<evidence type="ECO:0000313" key="3">
    <source>
        <dbReference type="EMBL" id="TLD95853.1"/>
    </source>
</evidence>
<dbReference type="STRING" id="1548018.LS64_01730"/>
<reference evidence="3 4" key="2">
    <citation type="journal article" date="2016" name="Infect. Immun.">
        <title>Helicobacter saguini, a Novel Helicobacter Isolated from Cotton-Top Tamarins with Ulcerative Colitis, Has Proinflammatory Properties and Induces Typhlocolitis and Dysplasia in Gnotobiotic IL-10-/- Mice.</title>
        <authorList>
            <person name="Shen Z."/>
            <person name="Mannion A."/>
            <person name="Whary M.T."/>
            <person name="Muthupalani S."/>
            <person name="Sheh A."/>
            <person name="Feng Y."/>
            <person name="Gong G."/>
            <person name="Vandamme P."/>
            <person name="Holcombe H.R."/>
            <person name="Paster B.J."/>
            <person name="Fox J.G."/>
        </authorList>
    </citation>
    <scope>NUCLEOTIDE SEQUENCE [LARGE SCALE GENOMIC DNA]</scope>
    <source>
        <strain evidence="3 4">MIT 97-6194</strain>
    </source>
</reference>
<dbReference type="RefSeq" id="WP_034569799.1">
    <property type="nucleotide sequence ID" value="NZ_JRMP02000001.1"/>
</dbReference>
<dbReference type="Proteomes" id="UP000477070">
    <property type="component" value="Unassembled WGS sequence"/>
</dbReference>
<keyword evidence="1" id="KW-0472">Membrane</keyword>
<proteinExistence type="predicted"/>
<reference evidence="2 5" key="4">
    <citation type="submission" date="2019-12" db="EMBL/GenBank/DDBJ databases">
        <title>Multi-Generational Helicobacter saguini Isolates.</title>
        <authorList>
            <person name="Mannion A."/>
            <person name="Shen Z."/>
            <person name="Fox J.G."/>
        </authorList>
    </citation>
    <scope>NUCLEOTIDE SEQUENCE [LARGE SCALE GENOMIC DNA]</scope>
    <source>
        <strain evidence="2">16-048</strain>
        <strain evidence="5">16-048 (F4)</strain>
    </source>
</reference>
<evidence type="ECO:0000256" key="1">
    <source>
        <dbReference type="SAM" id="Phobius"/>
    </source>
</evidence>